<dbReference type="EMBL" id="JAZGSY010000093">
    <property type="protein sequence ID" value="KAL1840942.1"/>
    <property type="molecule type" value="Genomic_DNA"/>
</dbReference>
<evidence type="ECO:0000259" key="2">
    <source>
        <dbReference type="Pfam" id="PF12706"/>
    </source>
</evidence>
<accession>A0ABR3VGK1</accession>
<dbReference type="Pfam" id="PF12706">
    <property type="entry name" value="Lactamase_B_2"/>
    <property type="match status" value="1"/>
</dbReference>
<protein>
    <recommendedName>
        <fullName evidence="2">Metallo-beta-lactamase domain-containing protein</fullName>
    </recommendedName>
</protein>
<feature type="domain" description="Metallo-beta-lactamase" evidence="2">
    <location>
        <begin position="203"/>
        <end position="368"/>
    </location>
</feature>
<reference evidence="3 4" key="1">
    <citation type="journal article" date="2024" name="Commun. Biol.">
        <title>Comparative genomic analysis of thermophilic fungi reveals convergent evolutionary adaptations and gene losses.</title>
        <authorList>
            <person name="Steindorff A.S."/>
            <person name="Aguilar-Pontes M.V."/>
            <person name="Robinson A.J."/>
            <person name="Andreopoulos B."/>
            <person name="LaButti K."/>
            <person name="Kuo A."/>
            <person name="Mondo S."/>
            <person name="Riley R."/>
            <person name="Otillar R."/>
            <person name="Haridas S."/>
            <person name="Lipzen A."/>
            <person name="Grimwood J."/>
            <person name="Schmutz J."/>
            <person name="Clum A."/>
            <person name="Reid I.D."/>
            <person name="Moisan M.C."/>
            <person name="Butler G."/>
            <person name="Nguyen T.T.M."/>
            <person name="Dewar K."/>
            <person name="Conant G."/>
            <person name="Drula E."/>
            <person name="Henrissat B."/>
            <person name="Hansel C."/>
            <person name="Singer S."/>
            <person name="Hutchinson M.I."/>
            <person name="de Vries R.P."/>
            <person name="Natvig D.O."/>
            <person name="Powell A.J."/>
            <person name="Tsang A."/>
            <person name="Grigoriev I.V."/>
        </authorList>
    </citation>
    <scope>NUCLEOTIDE SEQUENCE [LARGE SCALE GENOMIC DNA]</scope>
    <source>
        <strain evidence="3 4">CBS 620.91</strain>
    </source>
</reference>
<dbReference type="InterPro" id="IPR036866">
    <property type="entry name" value="RibonucZ/Hydroxyglut_hydro"/>
</dbReference>
<feature type="compositionally biased region" description="Polar residues" evidence="1">
    <location>
        <begin position="381"/>
        <end position="393"/>
    </location>
</feature>
<feature type="region of interest" description="Disordered" evidence="1">
    <location>
        <begin position="113"/>
        <end position="136"/>
    </location>
</feature>
<name>A0ABR3VGK1_HUMIN</name>
<feature type="region of interest" description="Disordered" evidence="1">
    <location>
        <begin position="371"/>
        <end position="433"/>
    </location>
</feature>
<dbReference type="PANTHER" id="PTHR15032">
    <property type="entry name" value="N-ACYL-PHOSPHATIDYLETHANOLAMINE-HYDROLYZING PHOSPHOLIPASE D"/>
    <property type="match status" value="1"/>
</dbReference>
<dbReference type="PANTHER" id="PTHR15032:SF27">
    <property type="entry name" value="N-ACYL-PHOSPHATIDYLETHANOLAMINE-HYDROLYZING PHOSPHOLIPASE D"/>
    <property type="match status" value="1"/>
</dbReference>
<feature type="compositionally biased region" description="Low complexity" evidence="1">
    <location>
        <begin position="404"/>
        <end position="420"/>
    </location>
</feature>
<dbReference type="Proteomes" id="UP001583172">
    <property type="component" value="Unassembled WGS sequence"/>
</dbReference>
<dbReference type="InterPro" id="IPR001279">
    <property type="entry name" value="Metallo-B-lactamas"/>
</dbReference>
<keyword evidence="4" id="KW-1185">Reference proteome</keyword>
<dbReference type="Gene3D" id="3.60.15.10">
    <property type="entry name" value="Ribonuclease Z/Hydroxyacylglutathione hydrolase-like"/>
    <property type="match status" value="1"/>
</dbReference>
<sequence length="604" mass="65733">MQLTPSFMMLLQISPIKNHESASPPEHHVLAASPPPAASGWTSYLASWAPSLLGSTRPSLTTNSSSTAPTITGFRNPWPSWRKPTLSQKLSSFRWGPDKDGYLELAASHLTETADPNSVDDDPAKRPRFGDLPPGWPAGYSAAGKKAARLLRVEEPDFSLAASDGGESGCGAKVTWLGHAGALVQFPAEGETDGVEHRRPLGFLFDPIFSQRSSLNDSVGPTRSYPTPCVVKDLPEIDAVFISHNHPDHMNAETLKEVWERNREWVRFFVPLGNAKWLESECGIPEERVVEMDWWDEVELRYPGDEMDGRAVVRIWCTPAQHNSWRLGAANSALWSSWYVEHLPVDSNSNSSSSRPGCRVFFAGDTGYQFHPSPSWPPSPRQHQQQNMSQPTADSMDIGKDKANSSNNSPNNNNNNNPNSTDDEDDDETHPPCPAFAQIRARIGPPDLLLLPVSVGATFSYLRSFVPLPSWANPLPRHTPGVTGANHMPGWDAVRVLRVMAGEEQEVSSASASASTSTAAVAASSSSSSTGSAKRRGAVAVAIHWGTFVPDPEEVLRTLGELEWACRSMGVKFARGLGGEDEEEEQGRDGLTFVALNHGGSVYV</sequence>
<gene>
    <name evidence="3" type="ORF">VTJ49DRAFT_7601</name>
</gene>
<evidence type="ECO:0000256" key="1">
    <source>
        <dbReference type="SAM" id="MobiDB-lite"/>
    </source>
</evidence>
<evidence type="ECO:0000313" key="4">
    <source>
        <dbReference type="Proteomes" id="UP001583172"/>
    </source>
</evidence>
<evidence type="ECO:0000313" key="3">
    <source>
        <dbReference type="EMBL" id="KAL1840942.1"/>
    </source>
</evidence>
<comment type="caution">
    <text evidence="3">The sequence shown here is derived from an EMBL/GenBank/DDBJ whole genome shotgun (WGS) entry which is preliminary data.</text>
</comment>
<organism evidence="3 4">
    <name type="scientific">Humicola insolens</name>
    <name type="common">Soft-rot fungus</name>
    <dbReference type="NCBI Taxonomy" id="85995"/>
    <lineage>
        <taxon>Eukaryota</taxon>
        <taxon>Fungi</taxon>
        <taxon>Dikarya</taxon>
        <taxon>Ascomycota</taxon>
        <taxon>Pezizomycotina</taxon>
        <taxon>Sordariomycetes</taxon>
        <taxon>Sordariomycetidae</taxon>
        <taxon>Sordariales</taxon>
        <taxon>Chaetomiaceae</taxon>
        <taxon>Mycothermus</taxon>
    </lineage>
</organism>
<dbReference type="SUPFAM" id="SSF56281">
    <property type="entry name" value="Metallo-hydrolase/oxidoreductase"/>
    <property type="match status" value="1"/>
</dbReference>
<proteinExistence type="predicted"/>